<dbReference type="InterPro" id="IPR054253">
    <property type="entry name" value="DUF6984"/>
</dbReference>
<gene>
    <name evidence="2" type="ORF">PFI31113_04099</name>
</gene>
<dbReference type="EMBL" id="CABPRW010000011">
    <property type="protein sequence ID" value="VVE40554.1"/>
    <property type="molecule type" value="Genomic_DNA"/>
</dbReference>
<dbReference type="Proteomes" id="UP000382577">
    <property type="component" value="Unassembled WGS sequence"/>
</dbReference>
<evidence type="ECO:0000313" key="2">
    <source>
        <dbReference type="EMBL" id="VVE40554.1"/>
    </source>
</evidence>
<evidence type="ECO:0000259" key="1">
    <source>
        <dbReference type="Pfam" id="PF22480"/>
    </source>
</evidence>
<protein>
    <recommendedName>
        <fullName evidence="1">DUF6984 domain-containing protein</fullName>
    </recommendedName>
</protein>
<organism evidence="2 3">
    <name type="scientific">Pandoraea fibrosis</name>
    <dbReference type="NCBI Taxonomy" id="1891094"/>
    <lineage>
        <taxon>Bacteria</taxon>
        <taxon>Pseudomonadati</taxon>
        <taxon>Pseudomonadota</taxon>
        <taxon>Betaproteobacteria</taxon>
        <taxon>Burkholderiales</taxon>
        <taxon>Burkholderiaceae</taxon>
        <taxon>Pandoraea</taxon>
    </lineage>
</organism>
<dbReference type="AlphaFoldDB" id="A0A5E4XW07"/>
<reference evidence="2 3" key="1">
    <citation type="submission" date="2019-08" db="EMBL/GenBank/DDBJ databases">
        <authorList>
            <person name="Peeters C."/>
        </authorList>
    </citation>
    <scope>NUCLEOTIDE SEQUENCE [LARGE SCALE GENOMIC DNA]</scope>
    <source>
        <strain evidence="2 3">LMG 31113</strain>
    </source>
</reference>
<proteinExistence type="predicted"/>
<dbReference type="Pfam" id="PF22480">
    <property type="entry name" value="DUF6984"/>
    <property type="match status" value="1"/>
</dbReference>
<evidence type="ECO:0000313" key="3">
    <source>
        <dbReference type="Proteomes" id="UP000382577"/>
    </source>
</evidence>
<feature type="domain" description="DUF6984" evidence="1">
    <location>
        <begin position="5"/>
        <end position="110"/>
    </location>
</feature>
<sequence>MDGYRGLSDKEYHLVVDLIAHSKFDENKRNYLINSIRDVMVEEMSDGGMGSLRFLWFGEQDRRFGSQLSEREYQDSDGVKICASLNLDQQGDLFELDIWKVDFSKLKEFPSP</sequence>
<accession>A0A5E4XW07</accession>
<name>A0A5E4XW07_9BURK</name>